<dbReference type="EMBL" id="AMQK01000019">
    <property type="protein sequence ID" value="EKS43178.1"/>
    <property type="molecule type" value="Genomic_DNA"/>
</dbReference>
<protein>
    <submittedName>
        <fullName evidence="1">Uncharacterized protein</fullName>
    </submittedName>
</protein>
<name>A0ABN0IF09_BARBA</name>
<reference evidence="1 2" key="1">
    <citation type="journal article" date="2013" name="Genome Announc.">
        <title>Whole Genome Sequencing and Comparative Analysis of Bartonella bacilliformis Strain INS, the Causative Agent of Carrion's Disease.</title>
        <authorList>
            <person name="Tarazona D."/>
            <person name="Padilla C."/>
            <person name="Caceres O."/>
            <person name="Montenegro J.D."/>
            <person name="Bailon H."/>
            <person name="Ventura G."/>
            <person name="Mendoza G."/>
            <person name="Anaya E."/>
            <person name="Guio H."/>
        </authorList>
    </citation>
    <scope>NUCLEOTIDE SEQUENCE [LARGE SCALE GENOMIC DNA]</scope>
    <source>
        <strain evidence="1 2">INS</strain>
    </source>
</reference>
<accession>A0ABN0IF09</accession>
<evidence type="ECO:0000313" key="1">
    <source>
        <dbReference type="EMBL" id="EKS43178.1"/>
    </source>
</evidence>
<gene>
    <name evidence="1" type="ORF">BbINS_06132</name>
</gene>
<dbReference type="Proteomes" id="UP000009359">
    <property type="component" value="Unassembled WGS sequence"/>
</dbReference>
<sequence length="46" mass="5161">MLKNAEIFEEIISFINGLGLSGMKNIVSISKFQLCKQQEGYGILRV</sequence>
<keyword evidence="2" id="KW-1185">Reference proteome</keyword>
<organism evidence="1 2">
    <name type="scientific">Bartonella bacilliformis INS</name>
    <dbReference type="NCBI Taxonomy" id="1206782"/>
    <lineage>
        <taxon>Bacteria</taxon>
        <taxon>Pseudomonadati</taxon>
        <taxon>Pseudomonadota</taxon>
        <taxon>Alphaproteobacteria</taxon>
        <taxon>Hyphomicrobiales</taxon>
        <taxon>Bartonellaceae</taxon>
        <taxon>Bartonella</taxon>
    </lineage>
</organism>
<proteinExistence type="predicted"/>
<comment type="caution">
    <text evidence="1">The sequence shown here is derived from an EMBL/GenBank/DDBJ whole genome shotgun (WGS) entry which is preliminary data.</text>
</comment>
<evidence type="ECO:0000313" key="2">
    <source>
        <dbReference type="Proteomes" id="UP000009359"/>
    </source>
</evidence>